<dbReference type="EMBL" id="CM000784">
    <property type="protein sequence ID" value="AQK93392.1"/>
    <property type="molecule type" value="Genomic_DNA"/>
</dbReference>
<dbReference type="AlphaFoldDB" id="A0A1D6FP34"/>
<proteinExistence type="predicted"/>
<gene>
    <name evidence="1" type="ORF">ZEAMMB73_Zm00001d010068</name>
</gene>
<organism evidence="1">
    <name type="scientific">Zea mays</name>
    <name type="common">Maize</name>
    <dbReference type="NCBI Taxonomy" id="4577"/>
    <lineage>
        <taxon>Eukaryota</taxon>
        <taxon>Viridiplantae</taxon>
        <taxon>Streptophyta</taxon>
        <taxon>Embryophyta</taxon>
        <taxon>Tracheophyta</taxon>
        <taxon>Spermatophyta</taxon>
        <taxon>Magnoliopsida</taxon>
        <taxon>Liliopsida</taxon>
        <taxon>Poales</taxon>
        <taxon>Poaceae</taxon>
        <taxon>PACMAD clade</taxon>
        <taxon>Panicoideae</taxon>
        <taxon>Andropogonodae</taxon>
        <taxon>Andropogoneae</taxon>
        <taxon>Tripsacinae</taxon>
        <taxon>Zea</taxon>
    </lineage>
</organism>
<reference evidence="1" key="1">
    <citation type="submission" date="2015-12" db="EMBL/GenBank/DDBJ databases">
        <title>Update maize B73 reference genome by single molecule sequencing technologies.</title>
        <authorList>
            <consortium name="Maize Genome Sequencing Project"/>
            <person name="Ware D."/>
        </authorList>
    </citation>
    <scope>NUCLEOTIDE SEQUENCE</scope>
    <source>
        <tissue evidence="1">Seedling</tissue>
    </source>
</reference>
<protein>
    <submittedName>
        <fullName evidence="1">Uncharacterized protein</fullName>
    </submittedName>
</protein>
<sequence length="74" mass="8362">MQERRLEPLVCSGILRCDSNGKEAGKTEVDIERAVINVSKGLVLESELRYMISEYKDVQKDINNLKILFSSSNS</sequence>
<accession>A0A1D6FP34</accession>
<evidence type="ECO:0000313" key="1">
    <source>
        <dbReference type="EMBL" id="AQK93392.1"/>
    </source>
</evidence>
<name>A0A1D6FP34_MAIZE</name>